<evidence type="ECO:0000256" key="1">
    <source>
        <dbReference type="SAM" id="Phobius"/>
    </source>
</evidence>
<dbReference type="EMBL" id="MVJN01000009">
    <property type="protein sequence ID" value="RAP35495.1"/>
    <property type="molecule type" value="Genomic_DNA"/>
</dbReference>
<dbReference type="Proteomes" id="UP000249458">
    <property type="component" value="Unassembled WGS sequence"/>
</dbReference>
<sequence length="164" mass="18519">MNSTNEQKPISARFAAAVFFGIFAFLFLIFTRYTLLPLKASQGFPLGYALIVVPFIGILLGALFGNQLAKPSRWWRPFLFGILLAIVYLLIISIAVLVNSYWNDPNFARLSVKDYMVVFGAIYLSATLIIGLWLIPVTALAAVYFNKHFFPGLRAVDKRRHKEL</sequence>
<gene>
    <name evidence="2" type="ORF">B1207_12425</name>
</gene>
<keyword evidence="1" id="KW-1133">Transmembrane helix</keyword>
<comment type="caution">
    <text evidence="2">The sequence shown here is derived from an EMBL/GenBank/DDBJ whole genome shotgun (WGS) entry which is preliminary data.</text>
</comment>
<accession>A0A364LGZ7</accession>
<organism evidence="2 3">
    <name type="scientific">Legionella quinlivanii</name>
    <dbReference type="NCBI Taxonomy" id="45073"/>
    <lineage>
        <taxon>Bacteria</taxon>
        <taxon>Pseudomonadati</taxon>
        <taxon>Pseudomonadota</taxon>
        <taxon>Gammaproteobacteria</taxon>
        <taxon>Legionellales</taxon>
        <taxon>Legionellaceae</taxon>
        <taxon>Legionella</taxon>
    </lineage>
</organism>
<evidence type="ECO:0008006" key="4">
    <source>
        <dbReference type="Google" id="ProtNLM"/>
    </source>
</evidence>
<feature type="transmembrane region" description="Helical" evidence="1">
    <location>
        <begin position="46"/>
        <end position="66"/>
    </location>
</feature>
<name>A0A364LGZ7_9GAMM</name>
<evidence type="ECO:0000313" key="2">
    <source>
        <dbReference type="EMBL" id="RAP35495.1"/>
    </source>
</evidence>
<feature type="transmembrane region" description="Helical" evidence="1">
    <location>
        <begin position="122"/>
        <end position="145"/>
    </location>
</feature>
<feature type="transmembrane region" description="Helical" evidence="1">
    <location>
        <begin position="12"/>
        <end position="34"/>
    </location>
</feature>
<protein>
    <recommendedName>
        <fullName evidence="4">Transmembrane protein</fullName>
    </recommendedName>
</protein>
<evidence type="ECO:0000313" key="3">
    <source>
        <dbReference type="Proteomes" id="UP000249458"/>
    </source>
</evidence>
<dbReference type="RefSeq" id="WP_112220276.1">
    <property type="nucleotide sequence ID" value="NZ_MVJN01000009.1"/>
</dbReference>
<feature type="transmembrane region" description="Helical" evidence="1">
    <location>
        <begin position="78"/>
        <end position="102"/>
    </location>
</feature>
<dbReference type="AlphaFoldDB" id="A0A364LGZ7"/>
<proteinExistence type="predicted"/>
<keyword evidence="1" id="KW-0812">Transmembrane</keyword>
<reference evidence="2 3" key="1">
    <citation type="submission" date="2017-02" db="EMBL/GenBank/DDBJ databases">
        <title>Legionella quilivanii strain from human: case report and whole genome sequencing analysis.</title>
        <authorList>
            <person name="Lalancette C."/>
            <person name="Leduc J.-M."/>
            <person name="Levesque S."/>
            <person name="Fournier E."/>
            <person name="Saoud J."/>
            <person name="Faucher S.P."/>
            <person name="Bernard K."/>
            <person name="Martineau C."/>
            <person name="Longtin J."/>
        </authorList>
    </citation>
    <scope>NUCLEOTIDE SEQUENCE [LARGE SCALE GENOMIC DNA]</scope>
    <source>
        <strain evidence="2 3">ID143958</strain>
    </source>
</reference>
<keyword evidence="1" id="KW-0472">Membrane</keyword>